<accession>A0ABT3GEE6</accession>
<sequence length="117" mass="13184">MISTALQDLFGGKAAEAVLLSIFHHGDAYGRAVARDFGVSLDGVQRQLDRFERAGALVCKHQGRTLVYSWDPKSRMAARLRDLTGVVYDGLEAEVKEQLFAERRQPRAKDKPEIRQR</sequence>
<organism evidence="1 2">
    <name type="scientific">Luteolibacter arcticus</name>
    <dbReference type="NCBI Taxonomy" id="1581411"/>
    <lineage>
        <taxon>Bacteria</taxon>
        <taxon>Pseudomonadati</taxon>
        <taxon>Verrucomicrobiota</taxon>
        <taxon>Verrucomicrobiia</taxon>
        <taxon>Verrucomicrobiales</taxon>
        <taxon>Verrucomicrobiaceae</taxon>
        <taxon>Luteolibacter</taxon>
    </lineage>
</organism>
<name>A0ABT3GEE6_9BACT</name>
<proteinExistence type="predicted"/>
<reference evidence="1 2" key="1">
    <citation type="submission" date="2022-10" db="EMBL/GenBank/DDBJ databases">
        <title>Luteolibacter arcticus strain CCTCC AB 2014275, whole genome shotgun sequencing project.</title>
        <authorList>
            <person name="Zhao G."/>
            <person name="Shen L."/>
        </authorList>
    </citation>
    <scope>NUCLEOTIDE SEQUENCE [LARGE SCALE GENOMIC DNA]</scope>
    <source>
        <strain evidence="1 2">CCTCC AB 2014275</strain>
    </source>
</reference>
<dbReference type="Proteomes" id="UP001320876">
    <property type="component" value="Unassembled WGS sequence"/>
</dbReference>
<dbReference type="EMBL" id="JAPDDT010000002">
    <property type="protein sequence ID" value="MCW1921982.1"/>
    <property type="molecule type" value="Genomic_DNA"/>
</dbReference>
<keyword evidence="2" id="KW-1185">Reference proteome</keyword>
<protein>
    <recommendedName>
        <fullName evidence="3">ArsR family transcriptional regulator</fullName>
    </recommendedName>
</protein>
<comment type="caution">
    <text evidence="1">The sequence shown here is derived from an EMBL/GenBank/DDBJ whole genome shotgun (WGS) entry which is preliminary data.</text>
</comment>
<dbReference type="RefSeq" id="WP_264486092.1">
    <property type="nucleotide sequence ID" value="NZ_JAPDDT010000002.1"/>
</dbReference>
<evidence type="ECO:0000313" key="1">
    <source>
        <dbReference type="EMBL" id="MCW1921982.1"/>
    </source>
</evidence>
<dbReference type="SUPFAM" id="SSF46785">
    <property type="entry name" value="Winged helix' DNA-binding domain"/>
    <property type="match status" value="1"/>
</dbReference>
<evidence type="ECO:0000313" key="2">
    <source>
        <dbReference type="Proteomes" id="UP001320876"/>
    </source>
</evidence>
<gene>
    <name evidence="1" type="ORF">OKA05_05425</name>
</gene>
<evidence type="ECO:0008006" key="3">
    <source>
        <dbReference type="Google" id="ProtNLM"/>
    </source>
</evidence>
<dbReference type="InterPro" id="IPR036390">
    <property type="entry name" value="WH_DNA-bd_sf"/>
</dbReference>